<name>A0A0A0EA96_9RHOB</name>
<accession>A0A0A0EA96</accession>
<gene>
    <name evidence="1" type="ORF">ATO9_20270</name>
</gene>
<reference evidence="1 2" key="1">
    <citation type="journal article" date="2015" name="Antonie Van Leeuwenhoek">
        <title>Pseudooceanicola atlanticus gen. nov. sp. nov., isolated from surface seawater of the Atlantic Ocean and reclassification of Oceanicola batsensis, Oceanicola marinus, Oceanicola nitratireducens, Oceanicola nanhaiensis, Oceanicola antarcticus and Oceanicola flagellatus, as Pseudooceanicola batsensis comb. nov., Pseudooceanicola marinus comb. nov., Pseudooceanicola nitratireducens comb. nov., Pseudooceanicola nanhaiensis comb. nov., Pseudooceanicola antarcticus comb. nov., and Pseudooceanicola flagellatus comb. nov.</title>
        <authorList>
            <person name="Lai Q."/>
            <person name="Li G."/>
            <person name="Liu X."/>
            <person name="Du Y."/>
            <person name="Sun F."/>
            <person name="Shao Z."/>
        </authorList>
    </citation>
    <scope>NUCLEOTIDE SEQUENCE [LARGE SCALE GENOMIC DNA]</scope>
    <source>
        <strain evidence="1 2">22II-s11g</strain>
    </source>
</reference>
<protein>
    <submittedName>
        <fullName evidence="1">Uncharacterized protein</fullName>
    </submittedName>
</protein>
<organism evidence="1 2">
    <name type="scientific">Pseudooceanicola atlanticus</name>
    <dbReference type="NCBI Taxonomy" id="1461694"/>
    <lineage>
        <taxon>Bacteria</taxon>
        <taxon>Pseudomonadati</taxon>
        <taxon>Pseudomonadota</taxon>
        <taxon>Alphaproteobacteria</taxon>
        <taxon>Rhodobacterales</taxon>
        <taxon>Paracoccaceae</taxon>
        <taxon>Pseudooceanicola</taxon>
    </lineage>
</organism>
<dbReference type="eggNOG" id="ENOG502ZCJD">
    <property type="taxonomic scope" value="Bacteria"/>
</dbReference>
<dbReference type="STRING" id="1461694.ATO9_20270"/>
<sequence length="132" mass="15200">MRNALLCISITVVGFPAAAERDFVPSLDSTSDVCIDRPAEPEWMQNITVREAYRRVLVQDIYRAQNLERIVETGSCTCDTRFPSWEAAETEFRERFNTAERWEMLEASDTYNRRANALRPDAMAICEAEGNW</sequence>
<evidence type="ECO:0000313" key="2">
    <source>
        <dbReference type="Proteomes" id="UP000030004"/>
    </source>
</evidence>
<evidence type="ECO:0000313" key="1">
    <source>
        <dbReference type="EMBL" id="KGM47008.1"/>
    </source>
</evidence>
<dbReference type="Proteomes" id="UP000030004">
    <property type="component" value="Unassembled WGS sequence"/>
</dbReference>
<dbReference type="AlphaFoldDB" id="A0A0A0EA96"/>
<proteinExistence type="predicted"/>
<dbReference type="RefSeq" id="WP_028093949.1">
    <property type="nucleotide sequence ID" value="NZ_AQQX01000015.1"/>
</dbReference>
<comment type="caution">
    <text evidence="1">The sequence shown here is derived from an EMBL/GenBank/DDBJ whole genome shotgun (WGS) entry which is preliminary data.</text>
</comment>
<keyword evidence="2" id="KW-1185">Reference proteome</keyword>
<dbReference type="OrthoDB" id="7854171at2"/>
<dbReference type="EMBL" id="AQQX01000015">
    <property type="protein sequence ID" value="KGM47008.1"/>
    <property type="molecule type" value="Genomic_DNA"/>
</dbReference>